<comment type="caution">
    <text evidence="2">The sequence shown here is derived from an EMBL/GenBank/DDBJ whole genome shotgun (WGS) entry which is preliminary data.</text>
</comment>
<name>A0ABW7XND5_9MICO</name>
<evidence type="ECO:0000313" key="2">
    <source>
        <dbReference type="EMBL" id="MFI2489039.1"/>
    </source>
</evidence>
<protein>
    <submittedName>
        <fullName evidence="2">GAP family protein</fullName>
    </submittedName>
</protein>
<keyword evidence="1" id="KW-1133">Transmembrane helix</keyword>
<reference evidence="2 3" key="1">
    <citation type="submission" date="2024-10" db="EMBL/GenBank/DDBJ databases">
        <title>The Natural Products Discovery Center: Release of the First 8490 Sequenced Strains for Exploring Actinobacteria Biosynthetic Diversity.</title>
        <authorList>
            <person name="Kalkreuter E."/>
            <person name="Kautsar S.A."/>
            <person name="Yang D."/>
            <person name="Bader C.D."/>
            <person name="Teijaro C.N."/>
            <person name="Fluegel L."/>
            <person name="Davis C.M."/>
            <person name="Simpson J.R."/>
            <person name="Lauterbach L."/>
            <person name="Steele A.D."/>
            <person name="Gui C."/>
            <person name="Meng S."/>
            <person name="Li G."/>
            <person name="Viehrig K."/>
            <person name="Ye F."/>
            <person name="Su P."/>
            <person name="Kiefer A.F."/>
            <person name="Nichols A."/>
            <person name="Cepeda A.J."/>
            <person name="Yan W."/>
            <person name="Fan B."/>
            <person name="Jiang Y."/>
            <person name="Adhikari A."/>
            <person name="Zheng C.-J."/>
            <person name="Schuster L."/>
            <person name="Cowan T.M."/>
            <person name="Smanski M.J."/>
            <person name="Chevrette M.G."/>
            <person name="De Carvalho L.P.S."/>
            <person name="Shen B."/>
        </authorList>
    </citation>
    <scope>NUCLEOTIDE SEQUENCE [LARGE SCALE GENOMIC DNA]</scope>
    <source>
        <strain evidence="2 3">NPDC019481</strain>
    </source>
</reference>
<dbReference type="RefSeq" id="WP_397406119.1">
    <property type="nucleotide sequence ID" value="NZ_JBIRYI010000012.1"/>
</dbReference>
<accession>A0ABW7XND5</accession>
<feature type="transmembrane region" description="Helical" evidence="1">
    <location>
        <begin position="12"/>
        <end position="31"/>
    </location>
</feature>
<proteinExistence type="predicted"/>
<feature type="transmembrane region" description="Helical" evidence="1">
    <location>
        <begin position="157"/>
        <end position="183"/>
    </location>
</feature>
<evidence type="ECO:0000256" key="1">
    <source>
        <dbReference type="SAM" id="Phobius"/>
    </source>
</evidence>
<organism evidence="2 3">
    <name type="scientific">Promicromonospora kroppenstedtii</name>
    <dbReference type="NCBI Taxonomy" id="440482"/>
    <lineage>
        <taxon>Bacteria</taxon>
        <taxon>Bacillati</taxon>
        <taxon>Actinomycetota</taxon>
        <taxon>Actinomycetes</taxon>
        <taxon>Micrococcales</taxon>
        <taxon>Promicromonosporaceae</taxon>
        <taxon>Promicromonospora</taxon>
    </lineage>
</organism>
<dbReference type="InterPro" id="IPR021315">
    <property type="entry name" value="Gap/Sap"/>
</dbReference>
<feature type="transmembrane region" description="Helical" evidence="1">
    <location>
        <begin position="124"/>
        <end position="145"/>
    </location>
</feature>
<dbReference type="EMBL" id="JBIRYI010000012">
    <property type="protein sequence ID" value="MFI2489039.1"/>
    <property type="molecule type" value="Genomic_DNA"/>
</dbReference>
<keyword evidence="1" id="KW-0812">Transmembrane</keyword>
<feature type="transmembrane region" description="Helical" evidence="1">
    <location>
        <begin position="38"/>
        <end position="60"/>
    </location>
</feature>
<feature type="transmembrane region" description="Helical" evidence="1">
    <location>
        <begin position="72"/>
        <end position="95"/>
    </location>
</feature>
<keyword evidence="1" id="KW-0472">Membrane</keyword>
<sequence length="230" mass="23628">MGDLLVQLAPEFIGLAMTPAAIIACFLLLGSDRPYRNVAVFGGTVVIVYAVIGAAALAAGRAAGTHQTEEPAAIRGWIGLGVGLLFLAGGVASAVPRRADRPRESGAPAPDLATRLAHPRLPTLVGIATVLALLNPNVAIFASGVSTVVTADVTRGAQAAAVGLLVLASVLDYIVPTVLHAVLGVPGRRQLGEIRQWLVRHDRPIGAVVLLVFGIVFTVRGLVRLLAGSP</sequence>
<dbReference type="Proteomes" id="UP001611580">
    <property type="component" value="Unassembled WGS sequence"/>
</dbReference>
<keyword evidence="3" id="KW-1185">Reference proteome</keyword>
<dbReference type="Pfam" id="PF11139">
    <property type="entry name" value="SfLAP"/>
    <property type="match status" value="1"/>
</dbReference>
<evidence type="ECO:0000313" key="3">
    <source>
        <dbReference type="Proteomes" id="UP001611580"/>
    </source>
</evidence>
<gene>
    <name evidence="2" type="ORF">ACH47X_19170</name>
</gene>
<feature type="transmembrane region" description="Helical" evidence="1">
    <location>
        <begin position="204"/>
        <end position="223"/>
    </location>
</feature>